<dbReference type="Proteomes" id="UP001140510">
    <property type="component" value="Unassembled WGS sequence"/>
</dbReference>
<organism evidence="2 3">
    <name type="scientific">Didymella pomorum</name>
    <dbReference type="NCBI Taxonomy" id="749634"/>
    <lineage>
        <taxon>Eukaryota</taxon>
        <taxon>Fungi</taxon>
        <taxon>Dikarya</taxon>
        <taxon>Ascomycota</taxon>
        <taxon>Pezizomycotina</taxon>
        <taxon>Dothideomycetes</taxon>
        <taxon>Pleosporomycetidae</taxon>
        <taxon>Pleosporales</taxon>
        <taxon>Pleosporineae</taxon>
        <taxon>Didymellaceae</taxon>
        <taxon>Didymella</taxon>
    </lineage>
</organism>
<feature type="chain" id="PRO_5040788593" evidence="1">
    <location>
        <begin position="18"/>
        <end position="83"/>
    </location>
</feature>
<accession>A0A9W8Z9Z8</accession>
<protein>
    <submittedName>
        <fullName evidence="2">Uncharacterized protein</fullName>
    </submittedName>
</protein>
<comment type="caution">
    <text evidence="2">The sequence shown here is derived from an EMBL/GenBank/DDBJ whole genome shotgun (WGS) entry which is preliminary data.</text>
</comment>
<dbReference type="EMBL" id="JAPEVA010000075">
    <property type="protein sequence ID" value="KAJ4401337.1"/>
    <property type="molecule type" value="Genomic_DNA"/>
</dbReference>
<dbReference type="AlphaFoldDB" id="A0A9W8Z9Z8"/>
<proteinExistence type="predicted"/>
<evidence type="ECO:0000313" key="2">
    <source>
        <dbReference type="EMBL" id="KAJ4401337.1"/>
    </source>
</evidence>
<dbReference type="OrthoDB" id="3766185at2759"/>
<sequence>MKLSSALALLGSAIALATPNALRRQSPTDVVENGSFDDGNSGWTLPGPASIISNDDTNQWGFTAAEGIHFAFVFASFIAISHF</sequence>
<gene>
    <name evidence="2" type="ORF">N0V91_008001</name>
</gene>
<keyword evidence="3" id="KW-1185">Reference proteome</keyword>
<evidence type="ECO:0000313" key="3">
    <source>
        <dbReference type="Proteomes" id="UP001140510"/>
    </source>
</evidence>
<reference evidence="2" key="1">
    <citation type="submission" date="2022-10" db="EMBL/GenBank/DDBJ databases">
        <title>Tapping the CABI collections for fungal endophytes: first genome assemblies for Collariella, Neodidymelliopsis, Ascochyta clinopodiicola, Didymella pomorum, Didymosphaeria variabile, Neocosmospora piperis and Neocucurbitaria cava.</title>
        <authorList>
            <person name="Hill R."/>
        </authorList>
    </citation>
    <scope>NUCLEOTIDE SEQUENCE</scope>
    <source>
        <strain evidence="2">IMI 355091</strain>
    </source>
</reference>
<evidence type="ECO:0000256" key="1">
    <source>
        <dbReference type="SAM" id="SignalP"/>
    </source>
</evidence>
<feature type="signal peptide" evidence="1">
    <location>
        <begin position="1"/>
        <end position="17"/>
    </location>
</feature>
<name>A0A9W8Z9Z8_9PLEO</name>
<keyword evidence="1" id="KW-0732">Signal</keyword>